<feature type="domain" description="C2H2-type" evidence="15">
    <location>
        <begin position="190"/>
        <end position="217"/>
    </location>
</feature>
<dbReference type="SUPFAM" id="SSF57667">
    <property type="entry name" value="beta-beta-alpha zinc fingers"/>
    <property type="match status" value="6"/>
</dbReference>
<feature type="domain" description="C2H2-type" evidence="15">
    <location>
        <begin position="250"/>
        <end position="279"/>
    </location>
</feature>
<dbReference type="GO" id="GO:0005634">
    <property type="term" value="C:nucleus"/>
    <property type="evidence" value="ECO:0007669"/>
    <property type="project" value="UniProtKB-SubCell"/>
</dbReference>
<evidence type="ECO:0000256" key="3">
    <source>
        <dbReference type="ARBA" id="ARBA00022723"/>
    </source>
</evidence>
<keyword evidence="3" id="KW-0479">Metal-binding</keyword>
<evidence type="ECO:0000256" key="2">
    <source>
        <dbReference type="ARBA" id="ARBA00022517"/>
    </source>
</evidence>
<dbReference type="PANTHER" id="PTHR46179:SF1">
    <property type="entry name" value="TRANSCRIPTION FACTOR IIIA"/>
    <property type="match status" value="1"/>
</dbReference>
<dbReference type="PANTHER" id="PTHR46179">
    <property type="entry name" value="ZINC FINGER PROTEIN"/>
    <property type="match status" value="1"/>
</dbReference>
<evidence type="ECO:0000256" key="14">
    <source>
        <dbReference type="SAM" id="MobiDB-lite"/>
    </source>
</evidence>
<keyword evidence="9" id="KW-0238">DNA-binding</keyword>
<evidence type="ECO:0000256" key="9">
    <source>
        <dbReference type="ARBA" id="ARBA00023125"/>
    </source>
</evidence>
<dbReference type="GO" id="GO:0003723">
    <property type="term" value="F:RNA binding"/>
    <property type="evidence" value="ECO:0007669"/>
    <property type="project" value="UniProtKB-KW"/>
</dbReference>
<feature type="domain" description="C2H2-type" evidence="15">
    <location>
        <begin position="41"/>
        <end position="70"/>
    </location>
</feature>
<dbReference type="InterPro" id="IPR051061">
    <property type="entry name" value="Zinc_finger_trans_reg"/>
</dbReference>
<evidence type="ECO:0000256" key="10">
    <source>
        <dbReference type="ARBA" id="ARBA00023163"/>
    </source>
</evidence>
<dbReference type="FunFam" id="3.30.160.60:FF:001572">
    <property type="entry name" value="General transcription factor IIIA"/>
    <property type="match status" value="1"/>
</dbReference>
<keyword evidence="5 13" id="KW-0863">Zinc-finger</keyword>
<dbReference type="GO" id="GO:0042254">
    <property type="term" value="P:ribosome biogenesis"/>
    <property type="evidence" value="ECO:0007669"/>
    <property type="project" value="UniProtKB-KW"/>
</dbReference>
<evidence type="ECO:0000256" key="1">
    <source>
        <dbReference type="ARBA" id="ARBA00004123"/>
    </source>
</evidence>
<gene>
    <name evidence="17" type="primary">gtf3aa</name>
</gene>
<dbReference type="InterPro" id="IPR054599">
    <property type="entry name" value="TFIIIA_Zfn-C2H2"/>
</dbReference>
<organism evidence="16 17">
    <name type="scientific">Stegastes partitus</name>
    <name type="common">bicolor damselfish</name>
    <dbReference type="NCBI Taxonomy" id="144197"/>
    <lineage>
        <taxon>Eukaryota</taxon>
        <taxon>Metazoa</taxon>
        <taxon>Chordata</taxon>
        <taxon>Craniata</taxon>
        <taxon>Vertebrata</taxon>
        <taxon>Euteleostomi</taxon>
        <taxon>Actinopterygii</taxon>
        <taxon>Neopterygii</taxon>
        <taxon>Teleostei</taxon>
        <taxon>Neoteleostei</taxon>
        <taxon>Acanthomorphata</taxon>
        <taxon>Ovalentaria</taxon>
        <taxon>Pomacentridae</taxon>
        <taxon>Stegastes</taxon>
    </lineage>
</organism>
<keyword evidence="11" id="KW-0539">Nucleus</keyword>
<dbReference type="SMART" id="SM00355">
    <property type="entry name" value="ZnF_C2H2"/>
    <property type="match status" value="9"/>
</dbReference>
<reference evidence="17" key="1">
    <citation type="submission" date="2025-08" db="UniProtKB">
        <authorList>
            <consortium name="RefSeq"/>
        </authorList>
    </citation>
    <scope>IDENTIFICATION</scope>
</reference>
<proteinExistence type="predicted"/>
<dbReference type="Pfam" id="PF00096">
    <property type="entry name" value="zf-C2H2"/>
    <property type="match status" value="4"/>
</dbReference>
<keyword evidence="8" id="KW-0805">Transcription regulation</keyword>
<dbReference type="AlphaFoldDB" id="A0A9Y4NIR6"/>
<comment type="subcellular location">
    <subcellularLocation>
        <location evidence="1">Nucleus</location>
    </subcellularLocation>
</comment>
<feature type="domain" description="C2H2-type" evidence="15">
    <location>
        <begin position="71"/>
        <end position="101"/>
    </location>
</feature>
<feature type="domain" description="C2H2-type" evidence="15">
    <location>
        <begin position="11"/>
        <end position="40"/>
    </location>
</feature>
<evidence type="ECO:0000256" key="5">
    <source>
        <dbReference type="ARBA" id="ARBA00022771"/>
    </source>
</evidence>
<keyword evidence="2" id="KW-0690">Ribosome biogenesis</keyword>
<dbReference type="RefSeq" id="XP_008298004.1">
    <property type="nucleotide sequence ID" value="XM_008299782.1"/>
</dbReference>
<keyword evidence="10" id="KW-0804">Transcription</keyword>
<dbReference type="Pfam" id="PF22110">
    <property type="entry name" value="TFIIIA_zf-C2H2"/>
    <property type="match status" value="1"/>
</dbReference>
<evidence type="ECO:0000256" key="11">
    <source>
        <dbReference type="ARBA" id="ARBA00023242"/>
    </source>
</evidence>
<keyword evidence="6" id="KW-0862">Zinc</keyword>
<evidence type="ECO:0000256" key="13">
    <source>
        <dbReference type="PROSITE-ProRule" id="PRU00042"/>
    </source>
</evidence>
<feature type="domain" description="C2H2-type" evidence="15">
    <location>
        <begin position="103"/>
        <end position="133"/>
    </location>
</feature>
<evidence type="ECO:0000259" key="15">
    <source>
        <dbReference type="PROSITE" id="PS50157"/>
    </source>
</evidence>
<dbReference type="CTD" id="445389"/>
<sequence>MELKPECFKRYICSFPDCSASYNKQWKLDAHLCKHTGVKPHSCEHDGCGKSFCSPYHLARHELSHSGVKPFQCSEEGCLEAFTTNANRTRHISRVHSQEHKKYVCKFEGCGLEFKKNKQLKSHMCEQHTQLPSYQCTYEGCHMRFTFPSKLKRHEKVHRGYPCKDEGCAFTGKTWTEYLKHRKEQHRLLLRCDRCTKVFRDSWFLRQHQRIHSETRVVLKCPRDGCDRSFTTAFNLQSHISSFHEKLRPFACIHAGCGKTFAMKQSLQRHSIVHDPQRKKLTKPKSKRSLASRLSGYSETKRVIYKKRREPESHRGSAQNNTQPPGPVELVSLLQDTSLLCSPALDTDGLINALATPLQEHL</sequence>
<evidence type="ECO:0000313" key="16">
    <source>
        <dbReference type="Proteomes" id="UP000694891"/>
    </source>
</evidence>
<dbReference type="PROSITE" id="PS00028">
    <property type="entry name" value="ZINC_FINGER_C2H2_1"/>
    <property type="match status" value="8"/>
</dbReference>
<dbReference type="PROSITE" id="PS50157">
    <property type="entry name" value="ZINC_FINGER_C2H2_2"/>
    <property type="match status" value="8"/>
</dbReference>
<feature type="domain" description="C2H2-type" evidence="15">
    <location>
        <begin position="219"/>
        <end position="249"/>
    </location>
</feature>
<evidence type="ECO:0000256" key="8">
    <source>
        <dbReference type="ARBA" id="ARBA00023015"/>
    </source>
</evidence>
<dbReference type="FunFam" id="3.30.160.60:FF:001102">
    <property type="entry name" value="Transcription factor IIIA"/>
    <property type="match status" value="1"/>
</dbReference>
<dbReference type="InterPro" id="IPR036236">
    <property type="entry name" value="Znf_C2H2_sf"/>
</dbReference>
<keyword evidence="16" id="KW-1185">Reference proteome</keyword>
<dbReference type="GO" id="GO:0003677">
    <property type="term" value="F:DNA binding"/>
    <property type="evidence" value="ECO:0007669"/>
    <property type="project" value="UniProtKB-KW"/>
</dbReference>
<evidence type="ECO:0000313" key="17">
    <source>
        <dbReference type="RefSeq" id="XP_008298004.1"/>
    </source>
</evidence>
<dbReference type="InterPro" id="IPR013087">
    <property type="entry name" value="Znf_C2H2_type"/>
</dbReference>
<evidence type="ECO:0000256" key="6">
    <source>
        <dbReference type="ARBA" id="ARBA00022833"/>
    </source>
</evidence>
<feature type="domain" description="C2H2-type" evidence="15">
    <location>
        <begin position="134"/>
        <end position="160"/>
    </location>
</feature>
<accession>A0A9Y4NIR6</accession>
<dbReference type="Gene3D" id="3.30.160.60">
    <property type="entry name" value="Classic Zinc Finger"/>
    <property type="match status" value="9"/>
</dbReference>
<feature type="region of interest" description="Disordered" evidence="14">
    <location>
        <begin position="301"/>
        <end position="329"/>
    </location>
</feature>
<keyword evidence="7" id="KW-0694">RNA-binding</keyword>
<evidence type="ECO:0000256" key="4">
    <source>
        <dbReference type="ARBA" id="ARBA00022737"/>
    </source>
</evidence>
<evidence type="ECO:0000256" key="7">
    <source>
        <dbReference type="ARBA" id="ARBA00022884"/>
    </source>
</evidence>
<dbReference type="GO" id="GO:0008270">
    <property type="term" value="F:zinc ion binding"/>
    <property type="evidence" value="ECO:0007669"/>
    <property type="project" value="UniProtKB-KW"/>
</dbReference>
<keyword evidence="4" id="KW-0677">Repeat</keyword>
<name>A0A9Y4NIR6_9TELE</name>
<dbReference type="Proteomes" id="UP000694891">
    <property type="component" value="Unplaced"/>
</dbReference>
<protein>
    <recommendedName>
        <fullName evidence="12">Transcription factor IIIA</fullName>
    </recommendedName>
</protein>
<evidence type="ECO:0000256" key="12">
    <source>
        <dbReference type="ARBA" id="ARBA00040434"/>
    </source>
</evidence>
<dbReference type="FunFam" id="3.30.160.60:FF:001998">
    <property type="entry name" value="Transcription factor IIIA"/>
    <property type="match status" value="1"/>
</dbReference>